<reference evidence="1 2" key="1">
    <citation type="journal article" date="2011" name="Cell">
        <title>The monarch butterfly genome yields insights into long-distance migration.</title>
        <authorList>
            <person name="Zhan S."/>
            <person name="Merlin C."/>
            <person name="Boore J.L."/>
            <person name="Reppert S.M."/>
        </authorList>
    </citation>
    <scope>NUCLEOTIDE SEQUENCE [LARGE SCALE GENOMIC DNA]</scope>
    <source>
        <strain evidence="1">F-2</strain>
    </source>
</reference>
<evidence type="ECO:0000313" key="2">
    <source>
        <dbReference type="Proteomes" id="UP000007151"/>
    </source>
</evidence>
<name>A0A212EYS1_DANPL</name>
<dbReference type="InParanoid" id="A0A212EYS1"/>
<proteinExistence type="predicted"/>
<dbReference type="Proteomes" id="UP000007151">
    <property type="component" value="Unassembled WGS sequence"/>
</dbReference>
<keyword evidence="2" id="KW-1185">Reference proteome</keyword>
<dbReference type="EMBL" id="AGBW02011442">
    <property type="protein sequence ID" value="OWR46653.1"/>
    <property type="molecule type" value="Genomic_DNA"/>
</dbReference>
<sequence length="73" mass="8135">MGSLITSEVWAASVGACAGHPTPAAEYHVSESGNTSRCFVPRSWRPTPDKKEYSNAFDSNAEEKYNLHFCRRK</sequence>
<evidence type="ECO:0000313" key="1">
    <source>
        <dbReference type="EMBL" id="OWR46653.1"/>
    </source>
</evidence>
<dbReference type="AlphaFoldDB" id="A0A212EYS1"/>
<gene>
    <name evidence="1" type="ORF">KGM_207756</name>
</gene>
<comment type="caution">
    <text evidence="1">The sequence shown here is derived from an EMBL/GenBank/DDBJ whole genome shotgun (WGS) entry which is preliminary data.</text>
</comment>
<organism evidence="1 2">
    <name type="scientific">Danaus plexippus plexippus</name>
    <dbReference type="NCBI Taxonomy" id="278856"/>
    <lineage>
        <taxon>Eukaryota</taxon>
        <taxon>Metazoa</taxon>
        <taxon>Ecdysozoa</taxon>
        <taxon>Arthropoda</taxon>
        <taxon>Hexapoda</taxon>
        <taxon>Insecta</taxon>
        <taxon>Pterygota</taxon>
        <taxon>Neoptera</taxon>
        <taxon>Endopterygota</taxon>
        <taxon>Lepidoptera</taxon>
        <taxon>Glossata</taxon>
        <taxon>Ditrysia</taxon>
        <taxon>Papilionoidea</taxon>
        <taxon>Nymphalidae</taxon>
        <taxon>Danainae</taxon>
        <taxon>Danaini</taxon>
        <taxon>Danaina</taxon>
        <taxon>Danaus</taxon>
        <taxon>Danaus</taxon>
    </lineage>
</organism>
<accession>A0A212EYS1</accession>
<protein>
    <submittedName>
        <fullName evidence="1">Uncharacterized protein</fullName>
    </submittedName>
</protein>
<dbReference type="KEGG" id="dpl:KGM_207756"/>